<dbReference type="AlphaFoldDB" id="A0A1D6MA69"/>
<dbReference type="ExpressionAtlas" id="A0A1D6MA69">
    <property type="expression patterns" value="baseline and differential"/>
</dbReference>
<reference evidence="2" key="1">
    <citation type="submission" date="2015-12" db="EMBL/GenBank/DDBJ databases">
        <title>Update maize B73 reference genome by single molecule sequencing technologies.</title>
        <authorList>
            <consortium name="Maize Genome Sequencing Project"/>
            <person name="Ware D."/>
        </authorList>
    </citation>
    <scope>NUCLEOTIDE SEQUENCE</scope>
    <source>
        <tissue evidence="2">Seedling</tissue>
    </source>
</reference>
<sequence>MPEMFMDCERRNFVVQAYHRELLEQMIASGRMPPSGAVVVTDAAPSRKVRAGSRKATPSKKPSVKRKKEKKSSSRRRLPKPVAGGLGAM</sequence>
<protein>
    <submittedName>
        <fullName evidence="2">Inner membrane protein oxaA</fullName>
    </submittedName>
</protein>
<dbReference type="EMBL" id="CM000782">
    <property type="protein sequence ID" value="AQK87687.1"/>
    <property type="molecule type" value="Genomic_DNA"/>
</dbReference>
<proteinExistence type="predicted"/>
<evidence type="ECO:0000256" key="1">
    <source>
        <dbReference type="SAM" id="MobiDB-lite"/>
    </source>
</evidence>
<accession>A0A1D6MA69</accession>
<evidence type="ECO:0000313" key="2">
    <source>
        <dbReference type="EMBL" id="AQK87687.1"/>
    </source>
</evidence>
<feature type="region of interest" description="Disordered" evidence="1">
    <location>
        <begin position="31"/>
        <end position="89"/>
    </location>
</feature>
<gene>
    <name evidence="2" type="ORF">ZEAMMB73_Zm00001d038739</name>
</gene>
<feature type="compositionally biased region" description="Basic residues" evidence="1">
    <location>
        <begin position="62"/>
        <end position="79"/>
    </location>
</feature>
<name>A0A1D6MA69_MAIZE</name>
<organism evidence="2">
    <name type="scientific">Zea mays</name>
    <name type="common">Maize</name>
    <dbReference type="NCBI Taxonomy" id="4577"/>
    <lineage>
        <taxon>Eukaryota</taxon>
        <taxon>Viridiplantae</taxon>
        <taxon>Streptophyta</taxon>
        <taxon>Embryophyta</taxon>
        <taxon>Tracheophyta</taxon>
        <taxon>Spermatophyta</taxon>
        <taxon>Magnoliopsida</taxon>
        <taxon>Liliopsida</taxon>
        <taxon>Poales</taxon>
        <taxon>Poaceae</taxon>
        <taxon>PACMAD clade</taxon>
        <taxon>Panicoideae</taxon>
        <taxon>Andropogonodae</taxon>
        <taxon>Andropogoneae</taxon>
        <taxon>Tripsacinae</taxon>
        <taxon>Zea</taxon>
    </lineage>
</organism>